<sequence>MAKKDIPLDIVTEHVKSHQDDKTPFHLLPYDAQMNVQMDKRADAVRDGTTEIPPVPDFDGQDFQIKIDGVIMYLDVATMLRKSITGKPLKKYLLVKYKWSDSIFSKVDWDSLEAYLEGLSHQVHTNVL</sequence>
<evidence type="ECO:0000313" key="2">
    <source>
        <dbReference type="Proteomes" id="UP001054902"/>
    </source>
</evidence>
<name>A0AAD3HG86_9STRA</name>
<organism evidence="1 2">
    <name type="scientific">Chaetoceros tenuissimus</name>
    <dbReference type="NCBI Taxonomy" id="426638"/>
    <lineage>
        <taxon>Eukaryota</taxon>
        <taxon>Sar</taxon>
        <taxon>Stramenopiles</taxon>
        <taxon>Ochrophyta</taxon>
        <taxon>Bacillariophyta</taxon>
        <taxon>Coscinodiscophyceae</taxon>
        <taxon>Chaetocerotophycidae</taxon>
        <taxon>Chaetocerotales</taxon>
        <taxon>Chaetocerotaceae</taxon>
        <taxon>Chaetoceros</taxon>
    </lineage>
</organism>
<proteinExistence type="predicted"/>
<accession>A0AAD3HG86</accession>
<evidence type="ECO:0000313" key="1">
    <source>
        <dbReference type="EMBL" id="GFH62176.1"/>
    </source>
</evidence>
<dbReference type="EMBL" id="BLLK01000081">
    <property type="protein sequence ID" value="GFH62176.1"/>
    <property type="molecule type" value="Genomic_DNA"/>
</dbReference>
<dbReference type="AlphaFoldDB" id="A0AAD3HG86"/>
<reference evidence="1 2" key="1">
    <citation type="journal article" date="2021" name="Sci. Rep.">
        <title>The genome of the diatom Chaetoceros tenuissimus carries an ancient integrated fragment of an extant virus.</title>
        <authorList>
            <person name="Hongo Y."/>
            <person name="Kimura K."/>
            <person name="Takaki Y."/>
            <person name="Yoshida Y."/>
            <person name="Baba S."/>
            <person name="Kobayashi G."/>
            <person name="Nagasaki K."/>
            <person name="Hano T."/>
            <person name="Tomaru Y."/>
        </authorList>
    </citation>
    <scope>NUCLEOTIDE SEQUENCE [LARGE SCALE GENOMIC DNA]</scope>
    <source>
        <strain evidence="1 2">NIES-3715</strain>
    </source>
</reference>
<comment type="caution">
    <text evidence="1">The sequence shown here is derived from an EMBL/GenBank/DDBJ whole genome shotgun (WGS) entry which is preliminary data.</text>
</comment>
<protein>
    <submittedName>
        <fullName evidence="1">Uncharacterized protein</fullName>
    </submittedName>
</protein>
<gene>
    <name evidence="1" type="ORF">CTEN210_18652</name>
</gene>
<keyword evidence="2" id="KW-1185">Reference proteome</keyword>
<dbReference type="Proteomes" id="UP001054902">
    <property type="component" value="Unassembled WGS sequence"/>
</dbReference>